<proteinExistence type="predicted"/>
<gene>
    <name evidence="2" type="ORF">HF685_14185</name>
</gene>
<dbReference type="InterPro" id="IPR007024">
    <property type="entry name" value="BLUF_domain"/>
</dbReference>
<dbReference type="Pfam" id="PF04940">
    <property type="entry name" value="BLUF"/>
    <property type="match status" value="1"/>
</dbReference>
<dbReference type="SUPFAM" id="SSF54975">
    <property type="entry name" value="Acylphosphatase/BLUF domain-like"/>
    <property type="match status" value="1"/>
</dbReference>
<dbReference type="EMBL" id="CP051217">
    <property type="protein sequence ID" value="QJB70281.1"/>
    <property type="molecule type" value="Genomic_DNA"/>
</dbReference>
<protein>
    <submittedName>
        <fullName evidence="2">BLUF domain-containing protein</fullName>
    </submittedName>
</protein>
<dbReference type="PROSITE" id="PS50925">
    <property type="entry name" value="BLUF"/>
    <property type="match status" value="1"/>
</dbReference>
<dbReference type="KEGG" id="phao:HF685_14185"/>
<reference evidence="2 3" key="1">
    <citation type="submission" date="2020-04" db="EMBL/GenBank/DDBJ databases">
        <title>Genome sequence for Sphingorhabdus sp. strain M1.</title>
        <authorList>
            <person name="Park S.-J."/>
        </authorList>
    </citation>
    <scope>NUCLEOTIDE SEQUENCE [LARGE SCALE GENOMIC DNA]</scope>
    <source>
        <strain evidence="2 3">JK6</strain>
    </source>
</reference>
<dbReference type="RefSeq" id="WP_168820547.1">
    <property type="nucleotide sequence ID" value="NZ_CP051217.1"/>
</dbReference>
<evidence type="ECO:0000313" key="3">
    <source>
        <dbReference type="Proteomes" id="UP000501600"/>
    </source>
</evidence>
<evidence type="ECO:0000259" key="1">
    <source>
        <dbReference type="PROSITE" id="PS50925"/>
    </source>
</evidence>
<name>A0A6H2DR93_9SPHN</name>
<accession>A0A6H2DR93</accession>
<dbReference type="AlphaFoldDB" id="A0A6H2DR93"/>
<organism evidence="2 3">
    <name type="scientific">Parasphingorhabdus halotolerans</name>
    <dbReference type="NCBI Taxonomy" id="2725558"/>
    <lineage>
        <taxon>Bacteria</taxon>
        <taxon>Pseudomonadati</taxon>
        <taxon>Pseudomonadota</taxon>
        <taxon>Alphaproteobacteria</taxon>
        <taxon>Sphingomonadales</taxon>
        <taxon>Sphingomonadaceae</taxon>
        <taxon>Parasphingorhabdus</taxon>
    </lineage>
</organism>
<dbReference type="GO" id="GO:0071949">
    <property type="term" value="F:FAD binding"/>
    <property type="evidence" value="ECO:0007669"/>
    <property type="project" value="InterPro"/>
</dbReference>
<dbReference type="Proteomes" id="UP000501600">
    <property type="component" value="Chromosome"/>
</dbReference>
<sequence>MPKDLITALVYVSTADPGLVKDDLLAIRRVAESNNQHSQITGLLTYNGTNFMQLIEGTASAVNECAHIIGLDDRHNGMTVLTRTEHSGRQFPDWTMASYFLQYENSVLSDQLMEMLAKPSVDPKTREVFNSFRSLGYQN</sequence>
<dbReference type="SMART" id="SM01034">
    <property type="entry name" value="BLUF"/>
    <property type="match status" value="1"/>
</dbReference>
<dbReference type="GO" id="GO:0009882">
    <property type="term" value="F:blue light photoreceptor activity"/>
    <property type="evidence" value="ECO:0007669"/>
    <property type="project" value="InterPro"/>
</dbReference>
<keyword evidence="3" id="KW-1185">Reference proteome</keyword>
<dbReference type="Gene3D" id="3.30.70.100">
    <property type="match status" value="1"/>
</dbReference>
<feature type="domain" description="BLUF" evidence="1">
    <location>
        <begin position="6"/>
        <end position="97"/>
    </location>
</feature>
<dbReference type="InterPro" id="IPR036046">
    <property type="entry name" value="Acylphosphatase-like_dom_sf"/>
</dbReference>
<evidence type="ECO:0000313" key="2">
    <source>
        <dbReference type="EMBL" id="QJB70281.1"/>
    </source>
</evidence>